<dbReference type="PANTHER" id="PTHR33744:SF1">
    <property type="entry name" value="DNA-BINDING TRANSCRIPTIONAL ACTIVATOR ADER"/>
    <property type="match status" value="1"/>
</dbReference>
<dbReference type="PANTHER" id="PTHR33744">
    <property type="entry name" value="CARBOHYDRATE DIACID REGULATOR"/>
    <property type="match status" value="1"/>
</dbReference>
<accession>A0A6L9W7E9</accession>
<dbReference type="Proteomes" id="UP000479241">
    <property type="component" value="Unassembled WGS sequence"/>
</dbReference>
<name>A0A6L9W7E9_9ACTN</name>
<protein>
    <submittedName>
        <fullName evidence="5">CdaR family transcriptional regulator</fullName>
    </submittedName>
</protein>
<dbReference type="Pfam" id="PF13556">
    <property type="entry name" value="HTH_30"/>
    <property type="match status" value="1"/>
</dbReference>
<gene>
    <name evidence="5" type="ORF">GCU60_16455</name>
</gene>
<reference evidence="5 6" key="1">
    <citation type="submission" date="2019-12" db="EMBL/GenBank/DDBJ databases">
        <title>the WGS of Blastococcus saxobsidens 67B17.</title>
        <authorList>
            <person name="Jiang Z."/>
        </authorList>
    </citation>
    <scope>NUCLEOTIDE SEQUENCE [LARGE SCALE GENOMIC DNA]</scope>
    <source>
        <strain evidence="5 6">67B17</strain>
    </source>
</reference>
<dbReference type="RefSeq" id="WP_163207194.1">
    <property type="nucleotide sequence ID" value="NZ_JAAGWG010000030.1"/>
</dbReference>
<dbReference type="InterPro" id="IPR041522">
    <property type="entry name" value="CdaR_GGDEF"/>
</dbReference>
<dbReference type="Pfam" id="PF14361">
    <property type="entry name" value="RsbRD_N"/>
    <property type="match status" value="1"/>
</dbReference>
<dbReference type="EMBL" id="JAAGWG010000030">
    <property type="protein sequence ID" value="NEK87334.1"/>
    <property type="molecule type" value="Genomic_DNA"/>
</dbReference>
<organism evidence="5 6">
    <name type="scientific">Blastococcus saxobsidens</name>
    <dbReference type="NCBI Taxonomy" id="138336"/>
    <lineage>
        <taxon>Bacteria</taxon>
        <taxon>Bacillati</taxon>
        <taxon>Actinomycetota</taxon>
        <taxon>Actinomycetes</taxon>
        <taxon>Geodermatophilales</taxon>
        <taxon>Geodermatophilaceae</taxon>
        <taxon>Blastococcus</taxon>
    </lineage>
</organism>
<feature type="domain" description="CdaR GGDEF-like" evidence="4">
    <location>
        <begin position="181"/>
        <end position="279"/>
    </location>
</feature>
<dbReference type="InterPro" id="IPR051448">
    <property type="entry name" value="CdaR-like_regulators"/>
</dbReference>
<dbReference type="AlphaFoldDB" id="A0A6L9W7E9"/>
<evidence type="ECO:0000259" key="2">
    <source>
        <dbReference type="Pfam" id="PF13556"/>
    </source>
</evidence>
<dbReference type="InterPro" id="IPR025736">
    <property type="entry name" value="PucR_C-HTH_dom"/>
</dbReference>
<evidence type="ECO:0000259" key="3">
    <source>
        <dbReference type="Pfam" id="PF14361"/>
    </source>
</evidence>
<feature type="domain" description="RsbT co-antagonist protein RsbRD N-terminal" evidence="3">
    <location>
        <begin position="19"/>
        <end position="155"/>
    </location>
</feature>
<dbReference type="Gene3D" id="1.10.10.2840">
    <property type="entry name" value="PucR C-terminal helix-turn-helix domain"/>
    <property type="match status" value="1"/>
</dbReference>
<comment type="similarity">
    <text evidence="1">Belongs to the CdaR family.</text>
</comment>
<feature type="domain" description="PucR C-terminal helix-turn-helix" evidence="2">
    <location>
        <begin position="327"/>
        <end position="381"/>
    </location>
</feature>
<evidence type="ECO:0000259" key="4">
    <source>
        <dbReference type="Pfam" id="PF17853"/>
    </source>
</evidence>
<evidence type="ECO:0000256" key="1">
    <source>
        <dbReference type="ARBA" id="ARBA00006754"/>
    </source>
</evidence>
<proteinExistence type="inferred from homology"/>
<dbReference type="InterPro" id="IPR042070">
    <property type="entry name" value="PucR_C-HTH_sf"/>
</dbReference>
<evidence type="ECO:0000313" key="6">
    <source>
        <dbReference type="Proteomes" id="UP000479241"/>
    </source>
</evidence>
<evidence type="ECO:0000313" key="5">
    <source>
        <dbReference type="EMBL" id="NEK87334.1"/>
    </source>
</evidence>
<sequence>MTLEDDLRTLADGVRERLPALATKIARRLREEIPEFYLRDDPVLRAAESETITTSVRDILDGMTEERPPPEQASDTRLREARLAAQADVDLHALLRTSRVGQALTWDCILEVADELIPDSARRLPVLRHVSQYHFAWNDRVTASIIEAYQREYHAFYMQGRDRKRRALVRDLLAGIPVDEAALGYAMRGRHLGVIAWGAEPEATIKKAATALGWQSLSVSGAAGTVVGWLGRPSTRTTDDSDLSAVEVPRETHLAVGQYANDVEGMQRTYRQAWQAYRVARIHPQPLTRYSTIALEALVLRDLPAVRDFIVEQLGPLYGKDERAKVLRETLRAYFASGQNAAATASIIGVHERTVAYRLRSAEKVLERSIATARDELSIALRMYVLLQEDERTDLATLEDQVLGPAPL</sequence>
<dbReference type="Pfam" id="PF17853">
    <property type="entry name" value="GGDEF_2"/>
    <property type="match status" value="1"/>
</dbReference>
<dbReference type="InterPro" id="IPR025751">
    <property type="entry name" value="RsbRD_N_dom"/>
</dbReference>
<comment type="caution">
    <text evidence="5">The sequence shown here is derived from an EMBL/GenBank/DDBJ whole genome shotgun (WGS) entry which is preliminary data.</text>
</comment>